<evidence type="ECO:0000256" key="2">
    <source>
        <dbReference type="SAM" id="SignalP"/>
    </source>
</evidence>
<evidence type="ECO:0000313" key="4">
    <source>
        <dbReference type="Proteomes" id="UP000238823"/>
    </source>
</evidence>
<proteinExistence type="predicted"/>
<feature type="region of interest" description="Disordered" evidence="1">
    <location>
        <begin position="29"/>
        <end position="78"/>
    </location>
</feature>
<feature type="signal peptide" evidence="2">
    <location>
        <begin position="1"/>
        <end position="30"/>
    </location>
</feature>
<comment type="caution">
    <text evidence="3">The sequence shown here is derived from an EMBL/GenBank/DDBJ whole genome shotgun (WGS) entry which is preliminary data.</text>
</comment>
<feature type="compositionally biased region" description="Low complexity" evidence="1">
    <location>
        <begin position="46"/>
        <end position="60"/>
    </location>
</feature>
<evidence type="ECO:0000313" key="3">
    <source>
        <dbReference type="EMBL" id="PRQ09878.1"/>
    </source>
</evidence>
<dbReference type="EMBL" id="PVNL01000011">
    <property type="protein sequence ID" value="PRQ09878.1"/>
    <property type="molecule type" value="Genomic_DNA"/>
</dbReference>
<keyword evidence="2" id="KW-0732">Signal</keyword>
<feature type="chain" id="PRO_5015443121" evidence="2">
    <location>
        <begin position="31"/>
        <end position="456"/>
    </location>
</feature>
<accession>A0A2S9YXR2</accession>
<feature type="compositionally biased region" description="Polar residues" evidence="1">
    <location>
        <begin position="36"/>
        <end position="45"/>
    </location>
</feature>
<reference evidence="3 4" key="1">
    <citation type="submission" date="2018-03" db="EMBL/GenBank/DDBJ databases">
        <title>Draft Genome Sequences of the Obligatory Marine Myxobacteria Enhygromyxa salina SWB007.</title>
        <authorList>
            <person name="Poehlein A."/>
            <person name="Moghaddam J.A."/>
            <person name="Harms H."/>
            <person name="Alanjari M."/>
            <person name="Koenig G.M."/>
            <person name="Daniel R."/>
            <person name="Schaeberle T.F."/>
        </authorList>
    </citation>
    <scope>NUCLEOTIDE SEQUENCE [LARGE SCALE GENOMIC DNA]</scope>
    <source>
        <strain evidence="3 4">SWB007</strain>
    </source>
</reference>
<gene>
    <name evidence="3" type="ORF">ENSA7_04290</name>
</gene>
<organism evidence="3 4">
    <name type="scientific">Enhygromyxa salina</name>
    <dbReference type="NCBI Taxonomy" id="215803"/>
    <lineage>
        <taxon>Bacteria</taxon>
        <taxon>Pseudomonadati</taxon>
        <taxon>Myxococcota</taxon>
        <taxon>Polyangia</taxon>
        <taxon>Nannocystales</taxon>
        <taxon>Nannocystaceae</taxon>
        <taxon>Enhygromyxa</taxon>
    </lineage>
</organism>
<name>A0A2S9YXR2_9BACT</name>
<evidence type="ECO:0000256" key="1">
    <source>
        <dbReference type="SAM" id="MobiDB-lite"/>
    </source>
</evidence>
<dbReference type="Proteomes" id="UP000238823">
    <property type="component" value="Unassembled WGS sequence"/>
</dbReference>
<dbReference type="AlphaFoldDB" id="A0A2S9YXR2"/>
<sequence length="456" mass="49247">MPVSSSRHRSRSIAWLAILLGACTSVTPPAGEGVKPTTTVASPTDQTPTAAATPTPEAQVEPPPVDDPGTPTVDPSERLDAPARYEHLLLRAALPIRPRYADLVYEGNNKHFRGDADAAGLFRSGDETAVDWRRFAAGVGGLVVLRDSLFSQQDHPVAQRPRALMISPSWVTVAVAETLASRPLTAPRTAPLDDDAAWAGTNIDAYFGSFPVSERLFGDATRPLVGADASARIQIENARVSMQMLAAAAQAMIAAAPRGAEAVAQVGAEWIAASDRSYFGVELRRDKIIPIFVENPNEHELRDEGKGLGVWGRELAPEALAITRRVVYGRRLLDGPLAVERYDLRFETEHQRAIALLEELVPRGSSGHQLWLWVNGGTDGHGKGDPAVPYIADFQAKISAANVEVSRVVLLSKPSVRPWGADGKQILEVETDRYAQLGIPLSVQLRTEQLRSLIAD</sequence>
<protein>
    <submittedName>
        <fullName evidence="3">Uncharacterized protein</fullName>
    </submittedName>
</protein>
<dbReference type="PROSITE" id="PS51257">
    <property type="entry name" value="PROKAR_LIPOPROTEIN"/>
    <property type="match status" value="1"/>
</dbReference>